<proteinExistence type="predicted"/>
<sequence length="848" mass="99519">MGNANQVKSVIEKKKISSYKQMISSSDKTLFVATSKGKLIEFSQPTIELFAASTRKEMSKTKFVHIVPKVQKIPEIQSKNKMKLIIENALKSEKGFTDDDFQWKDLRGKLFWTHIWITPLSLDGNFRIQCLIEKISKPLAMIEKEKEEEQARLSKEAKEEKQRLKKELESLKKSIKQLKFEKNKLTAQMDHRGSLEMRLQAMKERLENIQKESSSLIHEIDQANKSVKNHPINQEAKIQELRLLKKKLKFENQKLYSQQTTSDLLKNVRNVRDKIKLSEDETNNIQKEFIQKQEKLKDLQEALHTKAVEEKISLFQKKLLKKQTQIEKEKYEISNLTSFLRSQKIAAQQQLDSMKMQIKEKKNENKNLQKEVDALSKELTLAESDYELSQNISNNSDSIVQSDPISINELADKKLKRSNTVPAKFQNNTPTRDPFIKSNFNQTNIFEVLREPVGVMHFQDYLSHQFEVENLMICIAISEFKTITDEKMRRKKSEEIYKKFIKKDSIFEIFLENEERENLRQMILNGVASSDMFDEVQQIILKHLSDESLPNFMNTIYFQSFYRDMQTKTVVKMPHQALLVHQVNRSNSLNMSFNISQTIQYKYPFQVALELIKSLIDILASNFSIRTQQVDLNTLSQSIPFRRFANATSELQNIKLSDLEKNQIIPFFVNIYNLLYLHGAILNGVPLDKAMENKFFHETTYIIDHHVFSLNDILHGILRCNKPQPKSNEKVFSSHDKRLFIVPEQFDSRVHFALTDLDQESPPIRVFYPHNFSQFLEQHTKAYLTTYFRISNKTKRVLLPKMFGVFPSDFGENHSQIIQYISHFLDDKKLLKLFKINQQFIFKINIQK</sequence>
<dbReference type="InterPro" id="IPR006869">
    <property type="entry name" value="DUF547"/>
</dbReference>
<feature type="coiled-coil region" evidence="1">
    <location>
        <begin position="139"/>
        <end position="302"/>
    </location>
</feature>
<dbReference type="SMART" id="SM00315">
    <property type="entry name" value="RGS"/>
    <property type="match status" value="1"/>
</dbReference>
<dbReference type="InterPro" id="IPR044926">
    <property type="entry name" value="RGS_subdomain_2"/>
</dbReference>
<dbReference type="Pfam" id="PF00615">
    <property type="entry name" value="RGS"/>
    <property type="match status" value="1"/>
</dbReference>
<dbReference type="SUPFAM" id="SSF48097">
    <property type="entry name" value="Regulator of G-protein signaling, RGS"/>
    <property type="match status" value="1"/>
</dbReference>
<dbReference type="AlphaFoldDB" id="A0A9Q0LGV2"/>
<reference evidence="3" key="1">
    <citation type="submission" date="2022-10" db="EMBL/GenBank/DDBJ databases">
        <title>Novel sulphate-reducing endosymbionts in the free-living metamonad Anaeramoeba.</title>
        <authorList>
            <person name="Jerlstrom-Hultqvist J."/>
            <person name="Cepicka I."/>
            <person name="Gallot-Lavallee L."/>
            <person name="Salas-Leiva D."/>
            <person name="Curtis B.A."/>
            <person name="Zahonova K."/>
            <person name="Pipaliya S."/>
            <person name="Dacks J."/>
            <person name="Roger A.J."/>
        </authorList>
    </citation>
    <scope>NUCLEOTIDE SEQUENCE</scope>
    <source>
        <strain evidence="3">BMAN</strain>
    </source>
</reference>
<dbReference type="Proteomes" id="UP001149090">
    <property type="component" value="Unassembled WGS sequence"/>
</dbReference>
<dbReference type="InterPro" id="IPR036305">
    <property type="entry name" value="RGS_sf"/>
</dbReference>
<dbReference type="CDD" id="cd07440">
    <property type="entry name" value="RGS"/>
    <property type="match status" value="1"/>
</dbReference>
<protein>
    <submittedName>
        <fullName evidence="3">Electron carrier/ protein disulfide oxidoreductase</fullName>
    </submittedName>
</protein>
<dbReference type="PANTHER" id="PTHR46361">
    <property type="entry name" value="ELECTRON CARRIER/ PROTEIN DISULFIDE OXIDOREDUCTASE"/>
    <property type="match status" value="1"/>
</dbReference>
<organism evidence="3 4">
    <name type="scientific">Anaeramoeba ignava</name>
    <name type="common">Anaerobic marine amoeba</name>
    <dbReference type="NCBI Taxonomy" id="1746090"/>
    <lineage>
        <taxon>Eukaryota</taxon>
        <taxon>Metamonada</taxon>
        <taxon>Anaeramoebidae</taxon>
        <taxon>Anaeramoeba</taxon>
    </lineage>
</organism>
<dbReference type="EMBL" id="JAPDFW010000081">
    <property type="protein sequence ID" value="KAJ5072451.1"/>
    <property type="molecule type" value="Genomic_DNA"/>
</dbReference>
<evidence type="ECO:0000256" key="1">
    <source>
        <dbReference type="SAM" id="Coils"/>
    </source>
</evidence>
<dbReference type="PRINTS" id="PR01301">
    <property type="entry name" value="RGSPROTEIN"/>
</dbReference>
<evidence type="ECO:0000313" key="3">
    <source>
        <dbReference type="EMBL" id="KAJ5072451.1"/>
    </source>
</evidence>
<dbReference type="OrthoDB" id="418495at2759"/>
<dbReference type="PANTHER" id="PTHR46361:SF3">
    <property type="entry name" value="ELECTRON CARRIER_ PROTEIN DISULFIDE OXIDOREDUCTASE"/>
    <property type="match status" value="1"/>
</dbReference>
<evidence type="ECO:0000259" key="2">
    <source>
        <dbReference type="PROSITE" id="PS50132"/>
    </source>
</evidence>
<gene>
    <name evidence="3" type="ORF">M0811_01466</name>
</gene>
<comment type="caution">
    <text evidence="3">The sequence shown here is derived from an EMBL/GenBank/DDBJ whole genome shotgun (WGS) entry which is preliminary data.</text>
</comment>
<accession>A0A9Q0LGV2</accession>
<evidence type="ECO:0000313" key="4">
    <source>
        <dbReference type="Proteomes" id="UP001149090"/>
    </source>
</evidence>
<name>A0A9Q0LGV2_ANAIG</name>
<keyword evidence="1" id="KW-0175">Coiled coil</keyword>
<dbReference type="Pfam" id="PF04784">
    <property type="entry name" value="DUF547"/>
    <property type="match status" value="1"/>
</dbReference>
<keyword evidence="4" id="KW-1185">Reference proteome</keyword>
<dbReference type="InterPro" id="IPR016137">
    <property type="entry name" value="RGS"/>
</dbReference>
<feature type="coiled-coil region" evidence="1">
    <location>
        <begin position="344"/>
        <end position="385"/>
    </location>
</feature>
<dbReference type="PROSITE" id="PS50132">
    <property type="entry name" value="RGS"/>
    <property type="match status" value="1"/>
</dbReference>
<dbReference type="Gene3D" id="1.10.167.10">
    <property type="entry name" value="Regulator of G-protein Signalling 4, domain 2"/>
    <property type="match status" value="1"/>
</dbReference>
<feature type="domain" description="RGS" evidence="2">
    <location>
        <begin position="444"/>
        <end position="562"/>
    </location>
</feature>